<keyword evidence="13" id="KW-1185">Reference proteome</keyword>
<sequence length="743" mass="81047">MKFAPKRRGMTRALLLAACAVHLPPSRAAGASPVITLPEVDVYAADAPSLTDRSLMATRVSSKDLRQLSRGTADTTGLFSRVPGFSMWNAGGISALPVINGMADDNVATMVDGVRIQPACPNHMNPALSYITPDMVANATVIAGITPVSLGGDSLGGTVSVERRDPQFARRGKVLVTGWARGAYHSNGGGWEGSASATVANDTWSLNYSASYQARGDYHMGGGEGVVRSSLYKNVSHSVTLGYHKGNHLLAVTAGQSDTPYEGFPNAWMDMTNNRSTFVNGKYTGAFDWGTLEARGYWQRVDHVMNDLADKGGHSWDTGMPMNDRNRIAGYQIKATIPFGRHDTLRIGDSFDHQWLADWWPPLPGSMMMGPNTYQNIDDGRRDRLGNFVEWEAHPAPHVQTLLGVRSDVVMMNTGNVQPYDYVARGMSGMSTGMSGMSGMGGMSGMAVTDSNAADAFNAQNHHHTYVNFDLTALMHWDATDRLSIEGGYARKSRAPNLFELYSWGRSEMASTMIGWFGDGNGYVGNNHLQSAIAHNVSVTADWHDQARKLWELKVQPYFIYTENYINVNRLKTFSDGFALLQFANHNAQSYGVNASGHYTAWSSPKWGTGVISAKVDWVRAQDLVTHTSLYHQMPTNGFVALDETYGNWSGRAEVILVKRKSTVDVLRSEPRTPGYALLNLTASYRWKKAVFQLGLDNVLNQAAYLPLGGVALGNYIYAGRKGALLPVGLMGRSVNASVTMTF</sequence>
<evidence type="ECO:0000256" key="2">
    <source>
        <dbReference type="ARBA" id="ARBA00022448"/>
    </source>
</evidence>
<dbReference type="InterPro" id="IPR037066">
    <property type="entry name" value="Plug_dom_sf"/>
</dbReference>
<keyword evidence="6 8" id="KW-0472">Membrane</keyword>
<dbReference type="InterPro" id="IPR000531">
    <property type="entry name" value="Beta-barrel_TonB"/>
</dbReference>
<name>A0A023D0V0_ACIMT</name>
<evidence type="ECO:0000256" key="3">
    <source>
        <dbReference type="ARBA" id="ARBA00022452"/>
    </source>
</evidence>
<dbReference type="Pfam" id="PF07715">
    <property type="entry name" value="Plug"/>
    <property type="match status" value="1"/>
</dbReference>
<organism evidence="12 13">
    <name type="scientific">Acidomonas methanolica NBRC 104435</name>
    <dbReference type="NCBI Taxonomy" id="1231351"/>
    <lineage>
        <taxon>Bacteria</taxon>
        <taxon>Pseudomonadati</taxon>
        <taxon>Pseudomonadota</taxon>
        <taxon>Alphaproteobacteria</taxon>
        <taxon>Acetobacterales</taxon>
        <taxon>Acetobacteraceae</taxon>
        <taxon>Acidomonas</taxon>
    </lineage>
</organism>
<dbReference type="GO" id="GO:0015344">
    <property type="term" value="F:siderophore uptake transmembrane transporter activity"/>
    <property type="evidence" value="ECO:0007669"/>
    <property type="project" value="TreeGrafter"/>
</dbReference>
<dbReference type="OrthoDB" id="9760333at2"/>
<evidence type="ECO:0000256" key="7">
    <source>
        <dbReference type="ARBA" id="ARBA00023237"/>
    </source>
</evidence>
<feature type="domain" description="TonB-dependent receptor-like beta-barrel" evidence="10">
    <location>
        <begin position="241"/>
        <end position="699"/>
    </location>
</feature>
<reference evidence="13" key="1">
    <citation type="journal article" date="2014" name="FEMS Microbiol. Lett.">
        <title>Draft Genomic DNA Sequence of the Facultatively Methylotrophic Bacterium Acidomonas methanolica type strain MB58.</title>
        <authorList>
            <person name="Higashiura N."/>
            <person name="Hadano H."/>
            <person name="Hirakawa H."/>
            <person name="Matsutani M."/>
            <person name="Takabe S."/>
            <person name="Matsushita K."/>
            <person name="Azuma Y."/>
        </authorList>
    </citation>
    <scope>NUCLEOTIDE SEQUENCE [LARGE SCALE GENOMIC DNA]</scope>
    <source>
        <strain evidence="13">MB58</strain>
    </source>
</reference>
<dbReference type="InterPro" id="IPR039426">
    <property type="entry name" value="TonB-dep_rcpt-like"/>
</dbReference>
<dbReference type="PANTHER" id="PTHR30069">
    <property type="entry name" value="TONB-DEPENDENT OUTER MEMBRANE RECEPTOR"/>
    <property type="match status" value="1"/>
</dbReference>
<accession>A0A023D0V0</accession>
<proteinExistence type="inferred from homology"/>
<feature type="domain" description="TonB-dependent receptor plug" evidence="11">
    <location>
        <begin position="58"/>
        <end position="158"/>
    </location>
</feature>
<dbReference type="InterPro" id="IPR036942">
    <property type="entry name" value="Beta-barrel_TonB_sf"/>
</dbReference>
<feature type="chain" id="PRO_5030001247" evidence="9">
    <location>
        <begin position="29"/>
        <end position="743"/>
    </location>
</feature>
<keyword evidence="7" id="KW-0998">Cell outer membrane</keyword>
<dbReference type="AlphaFoldDB" id="A0A023D0V0"/>
<evidence type="ECO:0000256" key="1">
    <source>
        <dbReference type="ARBA" id="ARBA00004571"/>
    </source>
</evidence>
<evidence type="ECO:0000256" key="4">
    <source>
        <dbReference type="ARBA" id="ARBA00022692"/>
    </source>
</evidence>
<dbReference type="Gene3D" id="2.170.130.10">
    <property type="entry name" value="TonB-dependent receptor, plug domain"/>
    <property type="match status" value="1"/>
</dbReference>
<dbReference type="GO" id="GO:0009279">
    <property type="term" value="C:cell outer membrane"/>
    <property type="evidence" value="ECO:0007669"/>
    <property type="project" value="UniProtKB-SubCell"/>
</dbReference>
<keyword evidence="4" id="KW-0812">Transmembrane</keyword>
<dbReference type="Gene3D" id="2.40.170.20">
    <property type="entry name" value="TonB-dependent receptor, beta-barrel domain"/>
    <property type="match status" value="1"/>
</dbReference>
<dbReference type="Proteomes" id="UP000019760">
    <property type="component" value="Unassembled WGS sequence"/>
</dbReference>
<comment type="similarity">
    <text evidence="8">Belongs to the TonB-dependent receptor family.</text>
</comment>
<dbReference type="SUPFAM" id="SSF56935">
    <property type="entry name" value="Porins"/>
    <property type="match status" value="1"/>
</dbReference>
<dbReference type="Pfam" id="PF00593">
    <property type="entry name" value="TonB_dep_Rec_b-barrel"/>
    <property type="match status" value="1"/>
</dbReference>
<dbReference type="PANTHER" id="PTHR30069:SF49">
    <property type="entry name" value="OUTER MEMBRANE PROTEIN C"/>
    <property type="match status" value="1"/>
</dbReference>
<evidence type="ECO:0000259" key="11">
    <source>
        <dbReference type="Pfam" id="PF07715"/>
    </source>
</evidence>
<comment type="subcellular location">
    <subcellularLocation>
        <location evidence="1">Cell outer membrane</location>
        <topology evidence="1">Multi-pass membrane protein</topology>
    </subcellularLocation>
</comment>
<keyword evidence="5 8" id="KW-0798">TonB box</keyword>
<evidence type="ECO:0000259" key="10">
    <source>
        <dbReference type="Pfam" id="PF00593"/>
    </source>
</evidence>
<dbReference type="InterPro" id="IPR012910">
    <property type="entry name" value="Plug_dom"/>
</dbReference>
<evidence type="ECO:0000256" key="8">
    <source>
        <dbReference type="RuleBase" id="RU003357"/>
    </source>
</evidence>
<evidence type="ECO:0000313" key="13">
    <source>
        <dbReference type="Proteomes" id="UP000019760"/>
    </source>
</evidence>
<dbReference type="EMBL" id="BAND01000006">
    <property type="protein sequence ID" value="GAJ27778.1"/>
    <property type="molecule type" value="Genomic_DNA"/>
</dbReference>
<keyword evidence="3" id="KW-1134">Transmembrane beta strand</keyword>
<evidence type="ECO:0000313" key="12">
    <source>
        <dbReference type="EMBL" id="GAJ27778.1"/>
    </source>
</evidence>
<reference evidence="12 13" key="2">
    <citation type="journal article" date="2014" name="FEMS Microbiol. Lett.">
        <title>Draft genomic DNA sequence of the facultatively methylotrophic bacterium Acidomonas methanolica type strain MB58.</title>
        <authorList>
            <person name="Higashiura N."/>
            <person name="Hadano H."/>
            <person name="Hirakawa H."/>
            <person name="Matsutani M."/>
            <person name="Takabe S."/>
            <person name="Matsushita K."/>
            <person name="Azuma Y."/>
        </authorList>
    </citation>
    <scope>NUCLEOTIDE SEQUENCE [LARGE SCALE GENOMIC DNA]</scope>
    <source>
        <strain evidence="12 13">MB58</strain>
    </source>
</reference>
<keyword evidence="2" id="KW-0813">Transport</keyword>
<feature type="signal peptide" evidence="9">
    <location>
        <begin position="1"/>
        <end position="28"/>
    </location>
</feature>
<keyword evidence="9" id="KW-0732">Signal</keyword>
<evidence type="ECO:0000256" key="6">
    <source>
        <dbReference type="ARBA" id="ARBA00023136"/>
    </source>
</evidence>
<comment type="caution">
    <text evidence="12">The sequence shown here is derived from an EMBL/GenBank/DDBJ whole genome shotgun (WGS) entry which is preliminary data.</text>
</comment>
<dbReference type="GO" id="GO:0044718">
    <property type="term" value="P:siderophore transmembrane transport"/>
    <property type="evidence" value="ECO:0007669"/>
    <property type="project" value="TreeGrafter"/>
</dbReference>
<protein>
    <submittedName>
        <fullName evidence="12">TonB-dependent IMP dehydrogenase/GMP reductase</fullName>
    </submittedName>
</protein>
<evidence type="ECO:0000256" key="9">
    <source>
        <dbReference type="SAM" id="SignalP"/>
    </source>
</evidence>
<gene>
    <name evidence="12" type="ORF">Amme_006_009</name>
</gene>
<evidence type="ECO:0000256" key="5">
    <source>
        <dbReference type="ARBA" id="ARBA00023077"/>
    </source>
</evidence>